<dbReference type="AlphaFoldDB" id="A0A0N5AAQ5"/>
<keyword evidence="1" id="KW-1185">Reference proteome</keyword>
<evidence type="ECO:0000313" key="1">
    <source>
        <dbReference type="Proteomes" id="UP000046393"/>
    </source>
</evidence>
<sequence>MAKKMVKIDQKMNRLAYESLLPRCSETTWTLLKYTQLNGYRKELSPAIGTLFVTVNTVRKYITVKSGNTVLEEVGLIGLPIPIFKSRDKDIFIQTNTKEGTILAKFRIKFISSNDHAGFIELVSHYVSVLVSPNDTTVSCSSQELFSQSSQRFETRFAANDGIKRYSDASTYLSTKRPKNELSNEKLMLSMSGSFSLSQQNDQVVPSFADTSSSTQTTLNETFPEESQVSFERRISMVDEAVQTEPLLCLENLLNDEAMLEHVIYLKLSDPNNKDSLKTLSLQKPAFAPSIQSKEDNVDLLALIEKYSS</sequence>
<protein>
    <submittedName>
        <fullName evidence="2">GRAM domain-containing protein</fullName>
    </submittedName>
</protein>
<organism evidence="1 2">
    <name type="scientific">Syphacia muris</name>
    <dbReference type="NCBI Taxonomy" id="451379"/>
    <lineage>
        <taxon>Eukaryota</taxon>
        <taxon>Metazoa</taxon>
        <taxon>Ecdysozoa</taxon>
        <taxon>Nematoda</taxon>
        <taxon>Chromadorea</taxon>
        <taxon>Rhabditida</taxon>
        <taxon>Spirurina</taxon>
        <taxon>Oxyuridomorpha</taxon>
        <taxon>Oxyuroidea</taxon>
        <taxon>Oxyuridae</taxon>
        <taxon>Syphacia</taxon>
    </lineage>
</organism>
<dbReference type="Proteomes" id="UP000046393">
    <property type="component" value="Unplaced"/>
</dbReference>
<name>A0A0N5AAQ5_9BILA</name>
<accession>A0A0N5AAQ5</accession>
<proteinExistence type="predicted"/>
<dbReference type="WBParaSite" id="SMUV_0000123101-mRNA-1">
    <property type="protein sequence ID" value="SMUV_0000123101-mRNA-1"/>
    <property type="gene ID" value="SMUV_0000123101"/>
</dbReference>
<reference evidence="2" key="1">
    <citation type="submission" date="2017-02" db="UniProtKB">
        <authorList>
            <consortium name="WormBaseParasite"/>
        </authorList>
    </citation>
    <scope>IDENTIFICATION</scope>
</reference>
<evidence type="ECO:0000313" key="2">
    <source>
        <dbReference type="WBParaSite" id="SMUV_0000123101-mRNA-1"/>
    </source>
</evidence>